<reference evidence="3" key="1">
    <citation type="submission" date="2017-02" db="EMBL/GenBank/DDBJ databases">
        <title>Natronthermophilus aegyptiacus gen. nov.,sp. nov., an aerobic, extremely halophilic alkalithermophilic archaeon isolated from the athalassohaline Wadi An Natrun, Egypt.</title>
        <authorList>
            <person name="Zhao B."/>
        </authorList>
    </citation>
    <scope>NUCLEOTIDE SEQUENCE [LARGE SCALE GENOMIC DNA]</scope>
    <source>
        <strain evidence="3">JW/NM-HA 15</strain>
    </source>
</reference>
<dbReference type="RefSeq" id="WP_086889768.1">
    <property type="nucleotide sequence ID" value="NZ_CP019893.1"/>
</dbReference>
<dbReference type="EMBL" id="CP019893">
    <property type="protein sequence ID" value="ARS91397.1"/>
    <property type="molecule type" value="Genomic_DNA"/>
</dbReference>
<evidence type="ECO:0000313" key="3">
    <source>
        <dbReference type="Proteomes" id="UP000250088"/>
    </source>
</evidence>
<dbReference type="AlphaFoldDB" id="A0A2Z2HZH9"/>
<gene>
    <name evidence="2" type="ORF">B1756_17845</name>
</gene>
<organism evidence="2 3">
    <name type="scientific">Natrarchaeobaculum aegyptiacum</name>
    <dbReference type="NCBI Taxonomy" id="745377"/>
    <lineage>
        <taxon>Archaea</taxon>
        <taxon>Methanobacteriati</taxon>
        <taxon>Methanobacteriota</taxon>
        <taxon>Stenosarchaea group</taxon>
        <taxon>Halobacteria</taxon>
        <taxon>Halobacteriales</taxon>
        <taxon>Natrialbaceae</taxon>
        <taxon>Natrarchaeobaculum</taxon>
    </lineage>
</organism>
<dbReference type="KEGG" id="naj:B1756_17845"/>
<name>A0A2Z2HZH9_9EURY</name>
<proteinExistence type="predicted"/>
<dbReference type="OrthoDB" id="379572at2157"/>
<protein>
    <submittedName>
        <fullName evidence="2">Uncharacterized protein</fullName>
    </submittedName>
</protein>
<feature type="compositionally biased region" description="Basic and acidic residues" evidence="1">
    <location>
        <begin position="51"/>
        <end position="61"/>
    </location>
</feature>
<feature type="region of interest" description="Disordered" evidence="1">
    <location>
        <begin position="43"/>
        <end position="74"/>
    </location>
</feature>
<sequence>MSDDETRWWGKPLDARVYHVFEGEHPLAKSLCGSWSMGYVGGEPEVDPESDTYREGEDCKASSRKAGVLAGENE</sequence>
<keyword evidence="3" id="KW-1185">Reference proteome</keyword>
<dbReference type="Proteomes" id="UP000250088">
    <property type="component" value="Chromosome"/>
</dbReference>
<evidence type="ECO:0000256" key="1">
    <source>
        <dbReference type="SAM" id="MobiDB-lite"/>
    </source>
</evidence>
<evidence type="ECO:0000313" key="2">
    <source>
        <dbReference type="EMBL" id="ARS91397.1"/>
    </source>
</evidence>
<dbReference type="GeneID" id="32895976"/>
<accession>A0A2Z2HZH9</accession>